<dbReference type="InterPro" id="IPR036291">
    <property type="entry name" value="NAD(P)-bd_dom_sf"/>
</dbReference>
<dbReference type="GO" id="GO:0005975">
    <property type="term" value="P:carbohydrate metabolic process"/>
    <property type="evidence" value="ECO:0007669"/>
    <property type="project" value="UniProtKB-ARBA"/>
</dbReference>
<keyword evidence="3" id="KW-0472">Membrane</keyword>
<protein>
    <submittedName>
        <fullName evidence="4">Glucose 1-dehydrogenase</fullName>
        <ecNumber evidence="4">1.1.1.47</ecNumber>
    </submittedName>
</protein>
<dbReference type="GO" id="GO:0047936">
    <property type="term" value="F:glucose 1-dehydrogenase [NAD(P)+] activity"/>
    <property type="evidence" value="ECO:0007669"/>
    <property type="project" value="UniProtKB-EC"/>
</dbReference>
<dbReference type="Gene3D" id="3.40.50.720">
    <property type="entry name" value="NAD(P)-binding Rossmann-like Domain"/>
    <property type="match status" value="1"/>
</dbReference>
<keyword evidence="3" id="KW-1133">Transmembrane helix</keyword>
<dbReference type="PRINTS" id="PR00080">
    <property type="entry name" value="SDRFAMILY"/>
</dbReference>
<dbReference type="Proteomes" id="UP001193501">
    <property type="component" value="Unassembled WGS sequence"/>
</dbReference>
<comment type="similarity">
    <text evidence="1">Belongs to the short-chain dehydrogenases/reductases (SDR) family.</text>
</comment>
<organism evidence="4 5">
    <name type="scientific">Stagnihabitans tardus</name>
    <dbReference type="NCBI Taxonomy" id="2699202"/>
    <lineage>
        <taxon>Bacteria</taxon>
        <taxon>Pseudomonadati</taxon>
        <taxon>Pseudomonadota</taxon>
        <taxon>Alphaproteobacteria</taxon>
        <taxon>Rhodobacterales</taxon>
        <taxon>Paracoccaceae</taxon>
        <taxon>Stagnihabitans</taxon>
    </lineage>
</organism>
<keyword evidence="3" id="KW-0812">Transmembrane</keyword>
<dbReference type="PANTHER" id="PTHR42760:SF115">
    <property type="entry name" value="3-OXOACYL-[ACYL-CARRIER-PROTEIN] REDUCTASE FABG"/>
    <property type="match status" value="1"/>
</dbReference>
<dbReference type="RefSeq" id="WP_168773999.1">
    <property type="nucleotide sequence ID" value="NZ_JAABNR010000005.1"/>
</dbReference>
<feature type="transmembrane region" description="Helical" evidence="3">
    <location>
        <begin position="226"/>
        <end position="248"/>
    </location>
</feature>
<keyword evidence="2 4" id="KW-0560">Oxidoreductase</keyword>
<dbReference type="FunFam" id="3.40.50.720:FF:000240">
    <property type="entry name" value="SDR family oxidoreductase"/>
    <property type="match status" value="1"/>
</dbReference>
<accession>A0AAE4Y8L1</accession>
<comment type="caution">
    <text evidence="4">The sequence shown here is derived from an EMBL/GenBank/DDBJ whole genome shotgun (WGS) entry which is preliminary data.</text>
</comment>
<evidence type="ECO:0000256" key="1">
    <source>
        <dbReference type="ARBA" id="ARBA00006484"/>
    </source>
</evidence>
<dbReference type="SUPFAM" id="SSF51735">
    <property type="entry name" value="NAD(P)-binding Rossmann-fold domains"/>
    <property type="match status" value="1"/>
</dbReference>
<proteinExistence type="inferred from homology"/>
<gene>
    <name evidence="4" type="ORF">GV832_06275</name>
</gene>
<dbReference type="PRINTS" id="PR00081">
    <property type="entry name" value="GDHRDH"/>
</dbReference>
<reference evidence="4" key="1">
    <citation type="submission" date="2020-01" db="EMBL/GenBank/DDBJ databases">
        <authorList>
            <person name="Chen W.-M."/>
        </authorList>
    </citation>
    <scope>NUCLEOTIDE SEQUENCE</scope>
    <source>
        <strain evidence="4">CYK-10</strain>
    </source>
</reference>
<dbReference type="Pfam" id="PF13561">
    <property type="entry name" value="adh_short_C2"/>
    <property type="match status" value="1"/>
</dbReference>
<dbReference type="PROSITE" id="PS00061">
    <property type="entry name" value="ADH_SHORT"/>
    <property type="match status" value="1"/>
</dbReference>
<evidence type="ECO:0000313" key="5">
    <source>
        <dbReference type="Proteomes" id="UP001193501"/>
    </source>
</evidence>
<dbReference type="EC" id="1.1.1.47" evidence="4"/>
<dbReference type="EMBL" id="JAABNR010000005">
    <property type="protein sequence ID" value="NBZ87182.1"/>
    <property type="molecule type" value="Genomic_DNA"/>
</dbReference>
<evidence type="ECO:0000256" key="3">
    <source>
        <dbReference type="SAM" id="Phobius"/>
    </source>
</evidence>
<evidence type="ECO:0000256" key="2">
    <source>
        <dbReference type="ARBA" id="ARBA00023002"/>
    </source>
</evidence>
<dbReference type="InterPro" id="IPR002347">
    <property type="entry name" value="SDR_fam"/>
</dbReference>
<dbReference type="PANTHER" id="PTHR42760">
    <property type="entry name" value="SHORT-CHAIN DEHYDROGENASES/REDUCTASES FAMILY MEMBER"/>
    <property type="match status" value="1"/>
</dbReference>
<sequence>MYLERFRLAGETALITGGGRGIGLACAEALGEAGARLVILEPRLEEAEAAAEGLRAKGFQARAIQGDVTDPARMDACAAELQDWAPSVLINNAGVGRNGTSAENLTDAEWRLMMEVNVGGVFWCARAFGRAMIAAKRGVIVNIGSMSGTIVNRPQAQTAYNTSKAAVHHLTRNLAAEWAPHGIRVNAVAPTYIETPMVLAVPENQERIPVWIADTPLGRMGKADEVAAAVLFLASPAASLITGAILAVDGGLTVW</sequence>
<name>A0AAE4Y8L1_9RHOB</name>
<evidence type="ECO:0000313" key="4">
    <source>
        <dbReference type="EMBL" id="NBZ87182.1"/>
    </source>
</evidence>
<dbReference type="NCBIfam" id="NF005559">
    <property type="entry name" value="PRK07231.1"/>
    <property type="match status" value="1"/>
</dbReference>
<dbReference type="InterPro" id="IPR020904">
    <property type="entry name" value="Sc_DH/Rdtase_CS"/>
</dbReference>
<dbReference type="AlphaFoldDB" id="A0AAE4Y8L1"/>
<keyword evidence="5" id="KW-1185">Reference proteome</keyword>